<dbReference type="AlphaFoldDB" id="A0A1G8FIA7"/>
<dbReference type="Pfam" id="PF19775">
    <property type="entry name" value="DUF6261"/>
    <property type="match status" value="1"/>
</dbReference>
<accession>A0A1G8FIA7</accession>
<proteinExistence type="predicted"/>
<protein>
    <submittedName>
        <fullName evidence="1">Uncharacterized protein</fullName>
    </submittedName>
</protein>
<keyword evidence="2" id="KW-1185">Reference proteome</keyword>
<evidence type="ECO:0000313" key="2">
    <source>
        <dbReference type="Proteomes" id="UP000198869"/>
    </source>
</evidence>
<sequence>MKITLSDLNTKDLATLVQRTITASDSGKYAVISNHPLFSELKTIYTEYDAVYTKSAFSGKGNDVASSDRDRDISFRALKNFLNGYRKMPSLSNYQFAEDLYQIFKLYDLSLDKMSYSSQTAQMKKLIEDLEKPENTQKLNALSLFPAFDDMKSKQNAFEQIFAEQAGANANLRNMKSASSIRKDLEKALRSYLNFITVMKDITGWELLYADINEVVKAAKNSKAAKEEKK</sequence>
<gene>
    <name evidence="1" type="ORF">SAMN05421846_102151</name>
</gene>
<organism evidence="1 2">
    <name type="scientific">Chryseobacterium taeanense</name>
    <dbReference type="NCBI Taxonomy" id="311334"/>
    <lineage>
        <taxon>Bacteria</taxon>
        <taxon>Pseudomonadati</taxon>
        <taxon>Bacteroidota</taxon>
        <taxon>Flavobacteriia</taxon>
        <taxon>Flavobacteriales</taxon>
        <taxon>Weeksellaceae</taxon>
        <taxon>Chryseobacterium group</taxon>
        <taxon>Chryseobacterium</taxon>
    </lineage>
</organism>
<name>A0A1G8FIA7_9FLAO</name>
<dbReference type="STRING" id="311334.SAMN05421846_102151"/>
<dbReference type="InterPro" id="IPR046228">
    <property type="entry name" value="DUF6261"/>
</dbReference>
<dbReference type="OrthoDB" id="1100237at2"/>
<reference evidence="2" key="1">
    <citation type="submission" date="2016-10" db="EMBL/GenBank/DDBJ databases">
        <authorList>
            <person name="Varghese N."/>
            <person name="Submissions S."/>
        </authorList>
    </citation>
    <scope>NUCLEOTIDE SEQUENCE [LARGE SCALE GENOMIC DNA]</scope>
    <source>
        <strain evidence="2">DSM 17071</strain>
    </source>
</reference>
<evidence type="ECO:0000313" key="1">
    <source>
        <dbReference type="EMBL" id="SDH81838.1"/>
    </source>
</evidence>
<dbReference type="RefSeq" id="WP_089855062.1">
    <property type="nucleotide sequence ID" value="NZ_FNDW01000002.1"/>
</dbReference>
<dbReference type="Proteomes" id="UP000198869">
    <property type="component" value="Unassembled WGS sequence"/>
</dbReference>
<dbReference type="EMBL" id="FNDW01000002">
    <property type="protein sequence ID" value="SDH81838.1"/>
    <property type="molecule type" value="Genomic_DNA"/>
</dbReference>